<gene>
    <name evidence="7" type="ORF">METZ01_LOCUS156647</name>
</gene>
<comment type="cofactor">
    <cofactor evidence="1">
        <name>pyruvate</name>
        <dbReference type="ChEBI" id="CHEBI:15361"/>
    </cofactor>
</comment>
<dbReference type="PIRSF" id="PIRSF005216">
    <property type="entry name" value="Pyruvoyl-dep_arg_deCO2ase"/>
    <property type="match status" value="1"/>
</dbReference>
<accession>A0A382ARY2</accession>
<protein>
    <recommendedName>
        <fullName evidence="2">arginine decarboxylase</fullName>
        <ecNumber evidence="2">4.1.1.19</ecNumber>
    </recommendedName>
</protein>
<evidence type="ECO:0000313" key="7">
    <source>
        <dbReference type="EMBL" id="SVB03793.1"/>
    </source>
</evidence>
<evidence type="ECO:0000256" key="5">
    <source>
        <dbReference type="ARBA" id="ARBA00023317"/>
    </source>
</evidence>
<dbReference type="GO" id="GO:0008792">
    <property type="term" value="F:arginine decarboxylase activity"/>
    <property type="evidence" value="ECO:0007669"/>
    <property type="project" value="UniProtKB-EC"/>
</dbReference>
<dbReference type="Pfam" id="PF01862">
    <property type="entry name" value="PvlArgDC"/>
    <property type="match status" value="1"/>
</dbReference>
<keyword evidence="5" id="KW-0670">Pyruvate</keyword>
<dbReference type="PANTHER" id="PTHR40438:SF1">
    <property type="entry name" value="PYRUVOYL-DEPENDENT ARGININE DECARBOXYLASE"/>
    <property type="match status" value="1"/>
</dbReference>
<reference evidence="7" key="1">
    <citation type="submission" date="2018-05" db="EMBL/GenBank/DDBJ databases">
        <authorList>
            <person name="Lanie J.A."/>
            <person name="Ng W.-L."/>
            <person name="Kazmierczak K.M."/>
            <person name="Andrzejewski T.M."/>
            <person name="Davidsen T.M."/>
            <person name="Wayne K.J."/>
            <person name="Tettelin H."/>
            <person name="Glass J.I."/>
            <person name="Rusch D."/>
            <person name="Podicherti R."/>
            <person name="Tsui H.-C.T."/>
            <person name="Winkler M.E."/>
        </authorList>
    </citation>
    <scope>NUCLEOTIDE SEQUENCE</scope>
</reference>
<evidence type="ECO:0000256" key="1">
    <source>
        <dbReference type="ARBA" id="ARBA00001928"/>
    </source>
</evidence>
<dbReference type="InterPro" id="IPR002724">
    <property type="entry name" value="Pyruvoyl-dep_arg_deCO2ase"/>
</dbReference>
<keyword evidence="3" id="KW-0210">Decarboxylase</keyword>
<sequence>MKFLINRKKLQQFELLDLVAKKLFLTKGIGVADDKLTSFEFALRDAGIAGTNIVLISSIFPPQAKLIPRKDGLKLIKPGQILFTIYSRNQTNEHQRLISASVGIAQPTDRTKYGYLSEYETFGKSEQESGDYAEDIAAQMLASSLGIPFNIDTSWDEKRQQWTISGQIYKTKNITQTAKGSKDGKWTTVFAAAVLIL</sequence>
<dbReference type="EMBL" id="UINC01026405">
    <property type="protein sequence ID" value="SVB03793.1"/>
    <property type="molecule type" value="Genomic_DNA"/>
</dbReference>
<comment type="catalytic activity">
    <reaction evidence="6">
        <text>L-arginine + H(+) = agmatine + CO2</text>
        <dbReference type="Rhea" id="RHEA:17641"/>
        <dbReference type="ChEBI" id="CHEBI:15378"/>
        <dbReference type="ChEBI" id="CHEBI:16526"/>
        <dbReference type="ChEBI" id="CHEBI:32682"/>
        <dbReference type="ChEBI" id="CHEBI:58145"/>
        <dbReference type="EC" id="4.1.1.19"/>
    </reaction>
</comment>
<proteinExistence type="inferred from homology"/>
<organism evidence="7">
    <name type="scientific">marine metagenome</name>
    <dbReference type="NCBI Taxonomy" id="408172"/>
    <lineage>
        <taxon>unclassified sequences</taxon>
        <taxon>metagenomes</taxon>
        <taxon>ecological metagenomes</taxon>
    </lineage>
</organism>
<dbReference type="InterPro" id="IPR016105">
    <property type="entry name" value="Pyr-dep_his/arg-deCO2ase_sand"/>
</dbReference>
<evidence type="ECO:0000256" key="2">
    <source>
        <dbReference type="ARBA" id="ARBA00012426"/>
    </source>
</evidence>
<dbReference type="AlphaFoldDB" id="A0A382ARY2"/>
<dbReference type="Gene3D" id="3.50.20.10">
    <property type="entry name" value="Pyruvoyl-Dependent Histidine Decarboxylase, subunit B"/>
    <property type="match status" value="1"/>
</dbReference>
<keyword evidence="4" id="KW-0456">Lyase</keyword>
<dbReference type="InterPro" id="IPR016104">
    <property type="entry name" value="Pyr-dep_his/arg-deCO2ase"/>
</dbReference>
<dbReference type="GO" id="GO:0006527">
    <property type="term" value="P:L-arginine catabolic process"/>
    <property type="evidence" value="ECO:0007669"/>
    <property type="project" value="InterPro"/>
</dbReference>
<dbReference type="HAMAP" id="MF_01404">
    <property type="entry name" value="PvlArgDC"/>
    <property type="match status" value="1"/>
</dbReference>
<dbReference type="PANTHER" id="PTHR40438">
    <property type="entry name" value="PYRUVOYL-DEPENDENT ARGININE DECARBOXYLASE"/>
    <property type="match status" value="1"/>
</dbReference>
<evidence type="ECO:0000256" key="3">
    <source>
        <dbReference type="ARBA" id="ARBA00022793"/>
    </source>
</evidence>
<dbReference type="EC" id="4.1.1.19" evidence="2"/>
<name>A0A382ARY2_9ZZZZ</name>
<dbReference type="SUPFAM" id="SSF56271">
    <property type="entry name" value="Pyruvoyl-dependent histidine and arginine decarboxylases"/>
    <property type="match status" value="1"/>
</dbReference>
<dbReference type="SFLD" id="SFLDS00055">
    <property type="entry name" value="Pyruvoyl-Dependent_Histidine/A"/>
    <property type="match status" value="1"/>
</dbReference>
<evidence type="ECO:0000256" key="6">
    <source>
        <dbReference type="ARBA" id="ARBA00049309"/>
    </source>
</evidence>
<evidence type="ECO:0000256" key="4">
    <source>
        <dbReference type="ARBA" id="ARBA00023239"/>
    </source>
</evidence>
<dbReference type="SFLD" id="SFLDG01170">
    <property type="entry name" value="Pyruvoyl-dependent_arginine_de"/>
    <property type="match status" value="1"/>
</dbReference>